<evidence type="ECO:0000256" key="1">
    <source>
        <dbReference type="PROSITE-ProRule" id="PRU00176"/>
    </source>
</evidence>
<proteinExistence type="predicted"/>
<keyword evidence="5" id="KW-1185">Reference proteome</keyword>
<evidence type="ECO:0000313" key="5">
    <source>
        <dbReference type="Proteomes" id="UP000215914"/>
    </source>
</evidence>
<dbReference type="AlphaFoldDB" id="A0A9K3P0N3"/>
<feature type="region of interest" description="Disordered" evidence="2">
    <location>
        <begin position="447"/>
        <end position="468"/>
    </location>
</feature>
<gene>
    <name evidence="4" type="ORF">HanXRQr2_Chr02g0059881</name>
</gene>
<reference evidence="4" key="2">
    <citation type="submission" date="2020-06" db="EMBL/GenBank/DDBJ databases">
        <title>Helianthus annuus Genome sequencing and assembly Release 2.</title>
        <authorList>
            <person name="Gouzy J."/>
            <person name="Langlade N."/>
            <person name="Munos S."/>
        </authorList>
    </citation>
    <scope>NUCLEOTIDE SEQUENCE</scope>
    <source>
        <tissue evidence="4">Leaves</tissue>
    </source>
</reference>
<dbReference type="Gramene" id="mRNA:HanXRQr2_Chr02g0059881">
    <property type="protein sequence ID" value="mRNA:HanXRQr2_Chr02g0059881"/>
    <property type="gene ID" value="HanXRQr2_Chr02g0059881"/>
</dbReference>
<dbReference type="PANTHER" id="PTHR34427:SF5">
    <property type="entry name" value="DUF4283 DOMAIN-CONTAINING PROTEIN"/>
    <property type="match status" value="1"/>
</dbReference>
<feature type="compositionally biased region" description="Polar residues" evidence="2">
    <location>
        <begin position="368"/>
        <end position="382"/>
    </location>
</feature>
<keyword evidence="1" id="KW-0694">RNA-binding</keyword>
<protein>
    <submittedName>
        <fullName evidence="4">RNA recognition motif domain, nucleotide-binding alpha-beta plait domain superfamily</fullName>
    </submittedName>
</protein>
<dbReference type="Gene3D" id="3.30.70.330">
    <property type="match status" value="1"/>
</dbReference>
<dbReference type="InterPro" id="IPR000504">
    <property type="entry name" value="RRM_dom"/>
</dbReference>
<dbReference type="InterPro" id="IPR012677">
    <property type="entry name" value="Nucleotide-bd_a/b_plait_sf"/>
</dbReference>
<name>A0A9K3P0N3_HELAN</name>
<evidence type="ECO:0000256" key="2">
    <source>
        <dbReference type="SAM" id="MobiDB-lite"/>
    </source>
</evidence>
<dbReference type="SMART" id="SM00360">
    <property type="entry name" value="RRM"/>
    <property type="match status" value="1"/>
</dbReference>
<dbReference type="InterPro" id="IPR035979">
    <property type="entry name" value="RBD_domain_sf"/>
</dbReference>
<dbReference type="EMBL" id="MNCJ02000317">
    <property type="protein sequence ID" value="KAF5818018.1"/>
    <property type="molecule type" value="Genomic_DNA"/>
</dbReference>
<dbReference type="GO" id="GO:0003723">
    <property type="term" value="F:RNA binding"/>
    <property type="evidence" value="ECO:0007669"/>
    <property type="project" value="UniProtKB-UniRule"/>
</dbReference>
<comment type="caution">
    <text evidence="4">The sequence shown here is derived from an EMBL/GenBank/DDBJ whole genome shotgun (WGS) entry which is preliminary data.</text>
</comment>
<evidence type="ECO:0000313" key="4">
    <source>
        <dbReference type="EMBL" id="KAF5818018.1"/>
    </source>
</evidence>
<accession>A0A9K3P0N3</accession>
<dbReference type="Pfam" id="PF00076">
    <property type="entry name" value="RRM_1"/>
    <property type="match status" value="1"/>
</dbReference>
<feature type="region of interest" description="Disordered" evidence="2">
    <location>
        <begin position="368"/>
        <end position="404"/>
    </location>
</feature>
<reference evidence="4" key="1">
    <citation type="journal article" date="2017" name="Nature">
        <title>The sunflower genome provides insights into oil metabolism, flowering and Asterid evolution.</title>
        <authorList>
            <person name="Badouin H."/>
            <person name="Gouzy J."/>
            <person name="Grassa C.J."/>
            <person name="Murat F."/>
            <person name="Staton S.E."/>
            <person name="Cottret L."/>
            <person name="Lelandais-Briere C."/>
            <person name="Owens G.L."/>
            <person name="Carrere S."/>
            <person name="Mayjonade B."/>
            <person name="Legrand L."/>
            <person name="Gill N."/>
            <person name="Kane N.C."/>
            <person name="Bowers J.E."/>
            <person name="Hubner S."/>
            <person name="Bellec A."/>
            <person name="Berard A."/>
            <person name="Berges H."/>
            <person name="Blanchet N."/>
            <person name="Boniface M.C."/>
            <person name="Brunel D."/>
            <person name="Catrice O."/>
            <person name="Chaidir N."/>
            <person name="Claudel C."/>
            <person name="Donnadieu C."/>
            <person name="Faraut T."/>
            <person name="Fievet G."/>
            <person name="Helmstetter N."/>
            <person name="King M."/>
            <person name="Knapp S.J."/>
            <person name="Lai Z."/>
            <person name="Le Paslier M.C."/>
            <person name="Lippi Y."/>
            <person name="Lorenzon L."/>
            <person name="Mandel J.R."/>
            <person name="Marage G."/>
            <person name="Marchand G."/>
            <person name="Marquand E."/>
            <person name="Bret-Mestries E."/>
            <person name="Morien E."/>
            <person name="Nambeesan S."/>
            <person name="Nguyen T."/>
            <person name="Pegot-Espagnet P."/>
            <person name="Pouilly N."/>
            <person name="Raftis F."/>
            <person name="Sallet E."/>
            <person name="Schiex T."/>
            <person name="Thomas J."/>
            <person name="Vandecasteele C."/>
            <person name="Vares D."/>
            <person name="Vear F."/>
            <person name="Vautrin S."/>
            <person name="Crespi M."/>
            <person name="Mangin B."/>
            <person name="Burke J.M."/>
            <person name="Salse J."/>
            <person name="Munos S."/>
            <person name="Vincourt P."/>
            <person name="Rieseberg L.H."/>
            <person name="Langlade N.B."/>
        </authorList>
    </citation>
    <scope>NUCLEOTIDE SEQUENCE</scope>
    <source>
        <tissue evidence="4">Leaves</tissue>
    </source>
</reference>
<organism evidence="4 5">
    <name type="scientific">Helianthus annuus</name>
    <name type="common">Common sunflower</name>
    <dbReference type="NCBI Taxonomy" id="4232"/>
    <lineage>
        <taxon>Eukaryota</taxon>
        <taxon>Viridiplantae</taxon>
        <taxon>Streptophyta</taxon>
        <taxon>Embryophyta</taxon>
        <taxon>Tracheophyta</taxon>
        <taxon>Spermatophyta</taxon>
        <taxon>Magnoliopsida</taxon>
        <taxon>eudicotyledons</taxon>
        <taxon>Gunneridae</taxon>
        <taxon>Pentapetalae</taxon>
        <taxon>asterids</taxon>
        <taxon>campanulids</taxon>
        <taxon>Asterales</taxon>
        <taxon>Asteraceae</taxon>
        <taxon>Asteroideae</taxon>
        <taxon>Heliantheae alliance</taxon>
        <taxon>Heliantheae</taxon>
        <taxon>Helianthus</taxon>
    </lineage>
</organism>
<feature type="domain" description="RRM" evidence="3">
    <location>
        <begin position="39"/>
        <end position="116"/>
    </location>
</feature>
<dbReference type="Proteomes" id="UP000215914">
    <property type="component" value="Unassembled WGS sequence"/>
</dbReference>
<dbReference type="PANTHER" id="PTHR34427">
    <property type="entry name" value="DUF4283 DOMAIN PROTEIN"/>
    <property type="match status" value="1"/>
</dbReference>
<feature type="compositionally biased region" description="Basic and acidic residues" evidence="2">
    <location>
        <begin position="383"/>
        <end position="393"/>
    </location>
</feature>
<evidence type="ECO:0000259" key="3">
    <source>
        <dbReference type="PROSITE" id="PS50102"/>
    </source>
</evidence>
<dbReference type="CDD" id="cd00590">
    <property type="entry name" value="RRM_SF"/>
    <property type="match status" value="1"/>
</dbReference>
<dbReference type="PROSITE" id="PS50102">
    <property type="entry name" value="RRM"/>
    <property type="match status" value="1"/>
</dbReference>
<sequence>MGRRVWRPLNDSWNTVLNKQVYRKEKLFSNREARLQNATSFFISNLPDSCDKFSLWKAFEHFDNLEDAFVPVKKDRAGNRFGFIKLSNVTDSAWWIEKLKEVRIDGAIIGVNLARFNRDGSKVERQNKVRISVFNRLDGLNPPQKAPRVAGKMDPIAHGSKSYSAVVSKSIIEVPGGSIPLPPMNSELKKSLEFKSLVGEVKDIDFLNDLKDLLMGITEEGVGLKYLGGLKVLLCFSSPAEAEEFRCDKVEIWERWFSRLYIWEGIPPVFERVAWVKILGVPVSLWDRTVFNKIGERCGKLLVKSEAEVNDGNVSEERLAILVHSGKRFSAEFNLQWKENNIPVWVEEIVGQWSPSFLEGEVLVSESADQSSEFGDSPATSKENSKSFREDRSVGCMGNSDGPDDCMGNSVGSSVHVFEEVHDEGDVHGDLSQPHSVFNEERESSFQNVNVGPGEPLSNLDNGLPSPSEECRPSFITVRPKRFLKPLAQEPVICVPDLNVTGERAGR</sequence>
<dbReference type="SUPFAM" id="SSF54928">
    <property type="entry name" value="RNA-binding domain, RBD"/>
    <property type="match status" value="1"/>
</dbReference>